<dbReference type="InterPro" id="IPR029058">
    <property type="entry name" value="AB_hydrolase_fold"/>
</dbReference>
<dbReference type="SUPFAM" id="SSF53474">
    <property type="entry name" value="alpha/beta-Hydrolases"/>
    <property type="match status" value="1"/>
</dbReference>
<dbReference type="Pfam" id="PF12697">
    <property type="entry name" value="Abhydrolase_6"/>
    <property type="match status" value="1"/>
</dbReference>
<dbReference type="Gene3D" id="3.40.50.1820">
    <property type="entry name" value="alpha/beta hydrolase"/>
    <property type="match status" value="1"/>
</dbReference>
<gene>
    <name evidence="2" type="ORF">LGQ03_10685</name>
</gene>
<dbReference type="GO" id="GO:0016787">
    <property type="term" value="F:hydrolase activity"/>
    <property type="evidence" value="ECO:0007669"/>
    <property type="project" value="UniProtKB-KW"/>
</dbReference>
<dbReference type="PRINTS" id="PR00111">
    <property type="entry name" value="ABHYDROLASE"/>
</dbReference>
<accession>A0ABS8BVE6</accession>
<dbReference type="RefSeq" id="WP_226748381.1">
    <property type="nucleotide sequence ID" value="NZ_JAJATZ010000004.1"/>
</dbReference>
<organism evidence="2 3">
    <name type="scientific">Loktanella gaetbuli</name>
    <dbReference type="NCBI Taxonomy" id="2881335"/>
    <lineage>
        <taxon>Bacteria</taxon>
        <taxon>Pseudomonadati</taxon>
        <taxon>Pseudomonadota</taxon>
        <taxon>Alphaproteobacteria</taxon>
        <taxon>Rhodobacterales</taxon>
        <taxon>Roseobacteraceae</taxon>
        <taxon>Loktanella</taxon>
    </lineage>
</organism>
<evidence type="ECO:0000259" key="1">
    <source>
        <dbReference type="Pfam" id="PF12697"/>
    </source>
</evidence>
<evidence type="ECO:0000313" key="3">
    <source>
        <dbReference type="Proteomes" id="UP001138961"/>
    </source>
</evidence>
<keyword evidence="3" id="KW-1185">Reference proteome</keyword>
<feature type="domain" description="AB hydrolase-1" evidence="1">
    <location>
        <begin position="38"/>
        <end position="223"/>
    </location>
</feature>
<proteinExistence type="predicted"/>
<dbReference type="Proteomes" id="UP001138961">
    <property type="component" value="Unassembled WGS sequence"/>
</dbReference>
<dbReference type="EMBL" id="JAJATZ010000004">
    <property type="protein sequence ID" value="MCB5199706.1"/>
    <property type="molecule type" value="Genomic_DNA"/>
</dbReference>
<name>A0ABS8BVE6_9RHOB</name>
<evidence type="ECO:0000313" key="2">
    <source>
        <dbReference type="EMBL" id="MCB5199706.1"/>
    </source>
</evidence>
<protein>
    <submittedName>
        <fullName evidence="2">Alpha/beta hydrolase</fullName>
    </submittedName>
</protein>
<comment type="caution">
    <text evidence="2">The sequence shown here is derived from an EMBL/GenBank/DDBJ whole genome shotgun (WGS) entry which is preliminary data.</text>
</comment>
<reference evidence="2" key="1">
    <citation type="submission" date="2021-10" db="EMBL/GenBank/DDBJ databases">
        <title>Loktanella gaetbuli sp. nov., isolated from a tidal flat.</title>
        <authorList>
            <person name="Park S."/>
            <person name="Yoon J.-H."/>
        </authorList>
    </citation>
    <scope>NUCLEOTIDE SEQUENCE</scope>
    <source>
        <strain evidence="2">TSTF-M6</strain>
    </source>
</reference>
<dbReference type="InterPro" id="IPR000073">
    <property type="entry name" value="AB_hydrolase_1"/>
</dbReference>
<dbReference type="InterPro" id="IPR050266">
    <property type="entry name" value="AB_hydrolase_sf"/>
</dbReference>
<keyword evidence="2" id="KW-0378">Hydrolase</keyword>
<dbReference type="PANTHER" id="PTHR43798">
    <property type="entry name" value="MONOACYLGLYCEROL LIPASE"/>
    <property type="match status" value="1"/>
</dbReference>
<dbReference type="PANTHER" id="PTHR43798:SF29">
    <property type="entry name" value="AB HYDROLASE-1 DOMAIN-CONTAINING PROTEIN"/>
    <property type="match status" value="1"/>
</dbReference>
<sequence length="236" mass="25663">MPEPIVFLPPMLCDARAFAHQIMAFSATSPVMCLPTGLADTMEQIAREILTQAPPKFALAGLSMGGCIALEVVRQAPGRVTRLALINTTAQSELPEIAAAREPRIVAARAGRFCDVVHAELPPSAIGQGPYRSDTLDAMGDMARDVGADAYVMQARAMQRRPDQTPTLRKMRQPTLVLSGGEDTVYPLRRQQFMAELIPYAQHRVIAGAGHLPTLEAPQAAADTLRDWMQQPLVLR</sequence>